<proteinExistence type="predicted"/>
<gene>
    <name evidence="1" type="ORF">G6011_04398</name>
</gene>
<keyword evidence="2" id="KW-1185">Reference proteome</keyword>
<accession>A0AAD4NTZ5</accession>
<comment type="caution">
    <text evidence="1">The sequence shown here is derived from an EMBL/GenBank/DDBJ whole genome shotgun (WGS) entry which is preliminary data.</text>
</comment>
<dbReference type="Proteomes" id="UP001199106">
    <property type="component" value="Unassembled WGS sequence"/>
</dbReference>
<sequence length="132" mass="14790">MGVDYMQAPPDLKAWMPETDWLGQVANFGNHFTPTINQMLDTQIPERKQHAVSEHENIALDERNVDLASSPHMPYLPNVVIPDQLSSAARDRILRLVSKTAQRQITIPSFPSTECIDKLIKIGIAKKAETDA</sequence>
<reference evidence="1" key="1">
    <citation type="submission" date="2021-07" db="EMBL/GenBank/DDBJ databases">
        <title>Genome Resource of American Ginseng Black Spot Pathogen Alternaria panax.</title>
        <authorList>
            <person name="Qiu C."/>
            <person name="Wang W."/>
            <person name="Liu Z."/>
        </authorList>
    </citation>
    <scope>NUCLEOTIDE SEQUENCE</scope>
    <source>
        <strain evidence="1">BNCC115425</strain>
    </source>
</reference>
<dbReference type="EMBL" id="JAANER010000002">
    <property type="protein sequence ID" value="KAG9194363.1"/>
    <property type="molecule type" value="Genomic_DNA"/>
</dbReference>
<evidence type="ECO:0000313" key="2">
    <source>
        <dbReference type="Proteomes" id="UP001199106"/>
    </source>
</evidence>
<evidence type="ECO:0000313" key="1">
    <source>
        <dbReference type="EMBL" id="KAG9194363.1"/>
    </source>
</evidence>
<dbReference type="AlphaFoldDB" id="A0AAD4NTZ5"/>
<name>A0AAD4NTZ5_9PLEO</name>
<protein>
    <submittedName>
        <fullName evidence="1">Uncharacterized protein</fullName>
    </submittedName>
</protein>
<organism evidence="1 2">
    <name type="scientific">Alternaria panax</name>
    <dbReference type="NCBI Taxonomy" id="48097"/>
    <lineage>
        <taxon>Eukaryota</taxon>
        <taxon>Fungi</taxon>
        <taxon>Dikarya</taxon>
        <taxon>Ascomycota</taxon>
        <taxon>Pezizomycotina</taxon>
        <taxon>Dothideomycetes</taxon>
        <taxon>Pleosporomycetidae</taxon>
        <taxon>Pleosporales</taxon>
        <taxon>Pleosporineae</taxon>
        <taxon>Pleosporaceae</taxon>
        <taxon>Alternaria</taxon>
        <taxon>Alternaria sect. Panax</taxon>
    </lineage>
</organism>